<dbReference type="EC" id="2.7.11.1" evidence="2"/>
<dbReference type="Gene3D" id="3.30.200.20">
    <property type="entry name" value="Phosphorylase Kinase, domain 1"/>
    <property type="match status" value="2"/>
</dbReference>
<reference evidence="13" key="2">
    <citation type="submission" date="2020-06" db="EMBL/GenBank/DDBJ databases">
        <title>Helianthus annuus Genome sequencing and assembly Release 2.</title>
        <authorList>
            <person name="Gouzy J."/>
            <person name="Langlade N."/>
            <person name="Munos S."/>
        </authorList>
    </citation>
    <scope>NUCLEOTIDE SEQUENCE</scope>
    <source>
        <tissue evidence="13">Leaves</tissue>
    </source>
</reference>
<comment type="similarity">
    <text evidence="1">Belongs to the protein kinase superfamily. AGC Ser/Thr protein kinase family.</text>
</comment>
<feature type="binding site" evidence="10">
    <location>
        <position position="46"/>
    </location>
    <ligand>
        <name>ATP</name>
        <dbReference type="ChEBI" id="CHEBI:30616"/>
    </ligand>
</feature>
<evidence type="ECO:0000256" key="9">
    <source>
        <dbReference type="ARBA" id="ARBA00048679"/>
    </source>
</evidence>
<dbReference type="InterPro" id="IPR017441">
    <property type="entry name" value="Protein_kinase_ATP_BS"/>
</dbReference>
<sequence length="388" mass="43995">MEPPSPESHLQNLRPIKVLGTGAMGTVFLVYNHLTDPSAHHKFALKVVEKCSLLADPNSNRRARWEVSVLDRLNRQPHRFLPSLIGSVETEEVFAWSFPFCPGGDLNMLRHRQNDGVFSAAVIQFYAAEIVCALAHLHSMGIVYRDLKPENILIQGSGHVTLTDFDLSRDLTPKTMKSLLMLSEQDINNNKHHRKITRVIKINSSRVSPVTRKTTSFSSGERSNSFVGTEEYVAPEMVRGEGHDFAVDWWALGILCYEMLYGTTPFRGKNRKDTFGRILTMPLKFTGKPTPLTDLITKLLERDPTRRLGYARGACEIQEHPFFNGLQWDLLTEVERPPFIPSKDDVESTSNLDGLTVTEYFRKLRQPPSLLESPSRDDCGYNVSFTEF</sequence>
<keyword evidence="3 11" id="KW-0723">Serine/threonine-protein kinase</keyword>
<dbReference type="SUPFAM" id="SSF56112">
    <property type="entry name" value="Protein kinase-like (PK-like)"/>
    <property type="match status" value="1"/>
</dbReference>
<evidence type="ECO:0000259" key="12">
    <source>
        <dbReference type="PROSITE" id="PS50011"/>
    </source>
</evidence>
<dbReference type="GO" id="GO:0005737">
    <property type="term" value="C:cytoplasm"/>
    <property type="evidence" value="ECO:0000318"/>
    <property type="project" value="GO_Central"/>
</dbReference>
<keyword evidence="5 10" id="KW-0547">Nucleotide-binding</keyword>
<dbReference type="FunFam" id="1.10.510.10:FF:000294">
    <property type="entry name" value="Serine/threonine-protein kinase OXI1"/>
    <property type="match status" value="1"/>
</dbReference>
<dbReference type="PANTHER" id="PTHR45637">
    <property type="entry name" value="FLIPPASE KINASE 1-RELATED"/>
    <property type="match status" value="1"/>
</dbReference>
<keyword evidence="14" id="KW-1185">Reference proteome</keyword>
<comment type="catalytic activity">
    <reaction evidence="9">
        <text>L-seryl-[protein] + ATP = O-phospho-L-seryl-[protein] + ADP + H(+)</text>
        <dbReference type="Rhea" id="RHEA:17989"/>
        <dbReference type="Rhea" id="RHEA-COMP:9863"/>
        <dbReference type="Rhea" id="RHEA-COMP:11604"/>
        <dbReference type="ChEBI" id="CHEBI:15378"/>
        <dbReference type="ChEBI" id="CHEBI:29999"/>
        <dbReference type="ChEBI" id="CHEBI:30616"/>
        <dbReference type="ChEBI" id="CHEBI:83421"/>
        <dbReference type="ChEBI" id="CHEBI:456216"/>
        <dbReference type="EC" id="2.7.11.1"/>
    </reaction>
</comment>
<dbReference type="Proteomes" id="UP000215914">
    <property type="component" value="Unassembled WGS sequence"/>
</dbReference>
<evidence type="ECO:0000256" key="5">
    <source>
        <dbReference type="ARBA" id="ARBA00022741"/>
    </source>
</evidence>
<evidence type="ECO:0000256" key="6">
    <source>
        <dbReference type="ARBA" id="ARBA00022777"/>
    </source>
</evidence>
<dbReference type="GO" id="GO:0005886">
    <property type="term" value="C:plasma membrane"/>
    <property type="evidence" value="ECO:0000318"/>
    <property type="project" value="GO_Central"/>
</dbReference>
<reference evidence="13" key="1">
    <citation type="journal article" date="2017" name="Nature">
        <title>The sunflower genome provides insights into oil metabolism, flowering and Asterid evolution.</title>
        <authorList>
            <person name="Badouin H."/>
            <person name="Gouzy J."/>
            <person name="Grassa C.J."/>
            <person name="Murat F."/>
            <person name="Staton S.E."/>
            <person name="Cottret L."/>
            <person name="Lelandais-Briere C."/>
            <person name="Owens G.L."/>
            <person name="Carrere S."/>
            <person name="Mayjonade B."/>
            <person name="Legrand L."/>
            <person name="Gill N."/>
            <person name="Kane N.C."/>
            <person name="Bowers J.E."/>
            <person name="Hubner S."/>
            <person name="Bellec A."/>
            <person name="Berard A."/>
            <person name="Berges H."/>
            <person name="Blanchet N."/>
            <person name="Boniface M.C."/>
            <person name="Brunel D."/>
            <person name="Catrice O."/>
            <person name="Chaidir N."/>
            <person name="Claudel C."/>
            <person name="Donnadieu C."/>
            <person name="Faraut T."/>
            <person name="Fievet G."/>
            <person name="Helmstetter N."/>
            <person name="King M."/>
            <person name="Knapp S.J."/>
            <person name="Lai Z."/>
            <person name="Le Paslier M.C."/>
            <person name="Lippi Y."/>
            <person name="Lorenzon L."/>
            <person name="Mandel J.R."/>
            <person name="Marage G."/>
            <person name="Marchand G."/>
            <person name="Marquand E."/>
            <person name="Bret-Mestries E."/>
            <person name="Morien E."/>
            <person name="Nambeesan S."/>
            <person name="Nguyen T."/>
            <person name="Pegot-Espagnet P."/>
            <person name="Pouilly N."/>
            <person name="Raftis F."/>
            <person name="Sallet E."/>
            <person name="Schiex T."/>
            <person name="Thomas J."/>
            <person name="Vandecasteele C."/>
            <person name="Vares D."/>
            <person name="Vear F."/>
            <person name="Vautrin S."/>
            <person name="Crespi M."/>
            <person name="Mangin B."/>
            <person name="Burke J.M."/>
            <person name="Salse J."/>
            <person name="Munos S."/>
            <person name="Vincourt P."/>
            <person name="Rieseberg L.H."/>
            <person name="Langlade N.B."/>
        </authorList>
    </citation>
    <scope>NUCLEOTIDE SEQUENCE</scope>
    <source>
        <tissue evidence="13">Leaves</tissue>
    </source>
</reference>
<dbReference type="GO" id="GO:0005634">
    <property type="term" value="C:nucleus"/>
    <property type="evidence" value="ECO:0000318"/>
    <property type="project" value="GO_Central"/>
</dbReference>
<organism evidence="13 14">
    <name type="scientific">Helianthus annuus</name>
    <name type="common">Common sunflower</name>
    <dbReference type="NCBI Taxonomy" id="4232"/>
    <lineage>
        <taxon>Eukaryota</taxon>
        <taxon>Viridiplantae</taxon>
        <taxon>Streptophyta</taxon>
        <taxon>Embryophyta</taxon>
        <taxon>Tracheophyta</taxon>
        <taxon>Spermatophyta</taxon>
        <taxon>Magnoliopsida</taxon>
        <taxon>eudicotyledons</taxon>
        <taxon>Gunneridae</taxon>
        <taxon>Pentapetalae</taxon>
        <taxon>asterids</taxon>
        <taxon>campanulids</taxon>
        <taxon>Asterales</taxon>
        <taxon>Asteraceae</taxon>
        <taxon>Asteroideae</taxon>
        <taxon>Heliantheae alliance</taxon>
        <taxon>Heliantheae</taxon>
        <taxon>Helianthus</taxon>
    </lineage>
</organism>
<dbReference type="GO" id="GO:0004674">
    <property type="term" value="F:protein serine/threonine kinase activity"/>
    <property type="evidence" value="ECO:0000318"/>
    <property type="project" value="GO_Central"/>
</dbReference>
<dbReference type="SMART" id="SM00220">
    <property type="entry name" value="S_TKc"/>
    <property type="match status" value="1"/>
</dbReference>
<keyword evidence="6" id="KW-0418">Kinase</keyword>
<evidence type="ECO:0000313" key="14">
    <source>
        <dbReference type="Proteomes" id="UP000215914"/>
    </source>
</evidence>
<dbReference type="FunFam" id="1.10.510.10:FF:000312">
    <property type="entry name" value="Serine/threonine-protein kinase OXI1"/>
    <property type="match status" value="1"/>
</dbReference>
<comment type="caution">
    <text evidence="13">The sequence shown here is derived from an EMBL/GenBank/DDBJ whole genome shotgun (WGS) entry which is preliminary data.</text>
</comment>
<dbReference type="PROSITE" id="PS50011">
    <property type="entry name" value="PROTEIN_KINASE_DOM"/>
    <property type="match status" value="1"/>
</dbReference>
<evidence type="ECO:0000256" key="4">
    <source>
        <dbReference type="ARBA" id="ARBA00022679"/>
    </source>
</evidence>
<dbReference type="InterPro" id="IPR011009">
    <property type="entry name" value="Kinase-like_dom_sf"/>
</dbReference>
<keyword evidence="4 13" id="KW-0808">Transferase</keyword>
<evidence type="ECO:0000256" key="7">
    <source>
        <dbReference type="ARBA" id="ARBA00022840"/>
    </source>
</evidence>
<feature type="domain" description="Protein kinase" evidence="12">
    <location>
        <begin position="13"/>
        <end position="323"/>
    </location>
</feature>
<dbReference type="EMBL" id="MNCJ02000317">
    <property type="protein sequence ID" value="KAF5819894.1"/>
    <property type="molecule type" value="Genomic_DNA"/>
</dbReference>
<evidence type="ECO:0000256" key="10">
    <source>
        <dbReference type="PROSITE-ProRule" id="PRU10141"/>
    </source>
</evidence>
<dbReference type="Gene3D" id="1.10.510.10">
    <property type="entry name" value="Transferase(Phosphotransferase) domain 1"/>
    <property type="match status" value="2"/>
</dbReference>
<accession>A0A9K3JRI2</accession>
<dbReference type="OrthoDB" id="432483at2759"/>
<dbReference type="PROSITE" id="PS00107">
    <property type="entry name" value="PROTEIN_KINASE_ATP"/>
    <property type="match status" value="1"/>
</dbReference>
<evidence type="ECO:0000256" key="3">
    <source>
        <dbReference type="ARBA" id="ARBA00022527"/>
    </source>
</evidence>
<proteinExistence type="inferred from homology"/>
<evidence type="ECO:0000256" key="1">
    <source>
        <dbReference type="ARBA" id="ARBA00009903"/>
    </source>
</evidence>
<name>A0A9K3JRI2_HELAN</name>
<dbReference type="InterPro" id="IPR000719">
    <property type="entry name" value="Prot_kinase_dom"/>
</dbReference>
<evidence type="ECO:0000313" key="13">
    <source>
        <dbReference type="EMBL" id="KAF5819894.1"/>
    </source>
</evidence>
<dbReference type="GO" id="GO:0005524">
    <property type="term" value="F:ATP binding"/>
    <property type="evidence" value="ECO:0007669"/>
    <property type="project" value="UniProtKB-UniRule"/>
</dbReference>
<comment type="catalytic activity">
    <reaction evidence="8">
        <text>L-threonyl-[protein] + ATP = O-phospho-L-threonyl-[protein] + ADP + H(+)</text>
        <dbReference type="Rhea" id="RHEA:46608"/>
        <dbReference type="Rhea" id="RHEA-COMP:11060"/>
        <dbReference type="Rhea" id="RHEA-COMP:11605"/>
        <dbReference type="ChEBI" id="CHEBI:15378"/>
        <dbReference type="ChEBI" id="CHEBI:30013"/>
        <dbReference type="ChEBI" id="CHEBI:30616"/>
        <dbReference type="ChEBI" id="CHEBI:61977"/>
        <dbReference type="ChEBI" id="CHEBI:456216"/>
        <dbReference type="EC" id="2.7.11.1"/>
    </reaction>
</comment>
<dbReference type="Pfam" id="PF00069">
    <property type="entry name" value="Pkinase"/>
    <property type="match status" value="2"/>
</dbReference>
<dbReference type="AlphaFoldDB" id="A0A9K3JRI2"/>
<evidence type="ECO:0000256" key="8">
    <source>
        <dbReference type="ARBA" id="ARBA00047899"/>
    </source>
</evidence>
<evidence type="ECO:0000256" key="2">
    <source>
        <dbReference type="ARBA" id="ARBA00012513"/>
    </source>
</evidence>
<evidence type="ECO:0000256" key="11">
    <source>
        <dbReference type="RuleBase" id="RU000304"/>
    </source>
</evidence>
<dbReference type="Gramene" id="mRNA:HanXRQr2_Chr02g0082771">
    <property type="protein sequence ID" value="CDS:HanXRQr2_Chr02g0082771.1"/>
    <property type="gene ID" value="HanXRQr2_Chr02g0082771"/>
</dbReference>
<dbReference type="InterPro" id="IPR008271">
    <property type="entry name" value="Ser/Thr_kinase_AS"/>
</dbReference>
<keyword evidence="7 10" id="KW-0067">ATP-binding</keyword>
<dbReference type="PROSITE" id="PS00108">
    <property type="entry name" value="PROTEIN_KINASE_ST"/>
    <property type="match status" value="1"/>
</dbReference>
<gene>
    <name evidence="13" type="ORF">HanXRQr2_Chr02g0082771</name>
</gene>
<protein>
    <recommendedName>
        <fullName evidence="2">non-specific serine/threonine protein kinase</fullName>
        <ecNumber evidence="2">2.7.11.1</ecNumber>
    </recommendedName>
</protein>